<organism evidence="1 2">
    <name type="scientific">Paenibacillus spongiae</name>
    <dbReference type="NCBI Taxonomy" id="2909671"/>
    <lineage>
        <taxon>Bacteria</taxon>
        <taxon>Bacillati</taxon>
        <taxon>Bacillota</taxon>
        <taxon>Bacilli</taxon>
        <taxon>Bacillales</taxon>
        <taxon>Paenibacillaceae</taxon>
        <taxon>Paenibacillus</taxon>
    </lineage>
</organism>
<evidence type="ECO:0000313" key="2">
    <source>
        <dbReference type="Proteomes" id="UP001057877"/>
    </source>
</evidence>
<evidence type="ECO:0000313" key="1">
    <source>
        <dbReference type="EMBL" id="UVI29232.1"/>
    </source>
</evidence>
<sequence length="96" mass="11540">MISYEKVYTIHDWWDGPKTGVADYQGVPYIFNRNFDEALDDYDDYYLLSPITNQQFELIIEGYEIWLLYRDASNEQKDASKIYGSLPYDQERYLEI</sequence>
<proteinExistence type="predicted"/>
<accession>A0ABY5S8S6</accession>
<gene>
    <name evidence="1" type="ORF">L1F29_27985</name>
</gene>
<dbReference type="RefSeq" id="WP_258385321.1">
    <property type="nucleotide sequence ID" value="NZ_CP091430.1"/>
</dbReference>
<name>A0ABY5S8S6_9BACL</name>
<protein>
    <submittedName>
        <fullName evidence="1">Uncharacterized protein</fullName>
    </submittedName>
</protein>
<reference evidence="1" key="1">
    <citation type="submission" date="2022-01" db="EMBL/GenBank/DDBJ databases">
        <title>Paenibacillus spongiae sp. nov., isolated from marine sponge.</title>
        <authorList>
            <person name="Li Z."/>
            <person name="Zhang M."/>
        </authorList>
    </citation>
    <scope>NUCLEOTIDE SEQUENCE</scope>
    <source>
        <strain evidence="1">PHS-Z3</strain>
    </source>
</reference>
<dbReference type="EMBL" id="CP091430">
    <property type="protein sequence ID" value="UVI29232.1"/>
    <property type="molecule type" value="Genomic_DNA"/>
</dbReference>
<dbReference type="Proteomes" id="UP001057877">
    <property type="component" value="Chromosome"/>
</dbReference>
<keyword evidence="2" id="KW-1185">Reference proteome</keyword>